<dbReference type="EMBL" id="BPUS01000004">
    <property type="protein sequence ID" value="GJH25390.1"/>
    <property type="molecule type" value="Genomic_DNA"/>
</dbReference>
<dbReference type="Pfam" id="PF20455">
    <property type="entry name" value="DUF6708"/>
    <property type="match status" value="1"/>
</dbReference>
<dbReference type="RefSeq" id="WP_238211985.1">
    <property type="nucleotide sequence ID" value="NZ_BPUS01000004.1"/>
</dbReference>
<feature type="transmembrane region" description="Helical" evidence="1">
    <location>
        <begin position="62"/>
        <end position="83"/>
    </location>
</feature>
<dbReference type="AlphaFoldDB" id="A0AA37I8N2"/>
<organism evidence="3 4">
    <name type="scientific">Caballeronia novacaledonica</name>
    <dbReference type="NCBI Taxonomy" id="1544861"/>
    <lineage>
        <taxon>Bacteria</taxon>
        <taxon>Pseudomonadati</taxon>
        <taxon>Pseudomonadota</taxon>
        <taxon>Betaproteobacteria</taxon>
        <taxon>Burkholderiales</taxon>
        <taxon>Burkholderiaceae</taxon>
        <taxon>Caballeronia</taxon>
    </lineage>
</organism>
<feature type="transmembrane region" description="Helical" evidence="1">
    <location>
        <begin position="95"/>
        <end position="118"/>
    </location>
</feature>
<evidence type="ECO:0000259" key="2">
    <source>
        <dbReference type="Pfam" id="PF20455"/>
    </source>
</evidence>
<evidence type="ECO:0000256" key="1">
    <source>
        <dbReference type="SAM" id="Phobius"/>
    </source>
</evidence>
<comment type="caution">
    <text evidence="3">The sequence shown here is derived from an EMBL/GenBank/DDBJ whole genome shotgun (WGS) entry which is preliminary data.</text>
</comment>
<keyword evidence="1" id="KW-0472">Membrane</keyword>
<evidence type="ECO:0000313" key="3">
    <source>
        <dbReference type="EMBL" id="GJH25390.1"/>
    </source>
</evidence>
<evidence type="ECO:0000313" key="4">
    <source>
        <dbReference type="Proteomes" id="UP001055111"/>
    </source>
</evidence>
<protein>
    <recommendedName>
        <fullName evidence="2">DUF6708 domain-containing protein</fullName>
    </recommendedName>
</protein>
<proteinExistence type="predicted"/>
<feature type="domain" description="DUF6708" evidence="2">
    <location>
        <begin position="110"/>
        <end position="294"/>
    </location>
</feature>
<accession>A0AA37I8N2</accession>
<reference evidence="3" key="1">
    <citation type="submission" date="2022-09" db="EMBL/GenBank/DDBJ databases">
        <title>Isolation and characterization of 3-chlorobenzoate degrading bacteria from soils in Shizuoka.</title>
        <authorList>
            <person name="Ifat A."/>
            <person name="Ogawa N."/>
            <person name="Kimbara K."/>
            <person name="Moriuchi R."/>
            <person name="Dohra H."/>
            <person name="Shintani M."/>
        </authorList>
    </citation>
    <scope>NUCLEOTIDE SEQUENCE</scope>
    <source>
        <strain evidence="3">19CS4-2</strain>
    </source>
</reference>
<keyword evidence="1" id="KW-1133">Transmembrane helix</keyword>
<name>A0AA37I8N2_9BURK</name>
<dbReference type="InterPro" id="IPR046554">
    <property type="entry name" value="DUF6708"/>
</dbReference>
<sequence>MNYKDISQKSYPVNRMLTAEERQNQLRQKERLDITPFYNASTVKFNSTFMELVDRWFIYRGYLTFISLFFLMLPIVGVAYPLFIPSWDIHPTREYFMAVGFSLIFISPIWTFSIWLILKESFRWTHYPIRFNYRKRMVYVFCLDGVMRSAKWDELFFTISRCRRSYTPGSGPQIWDIRGHALKADRKTVEWTFALHGDSEDPRQLKNCWEFVRRYMEEGPKAVYGDVHWCHDVATRRETFREGLFALNLNLNGLPRLIQYVSAPVVWLISIGRVFAIRTSKIPQWPAAIEAKCRIDASDPYQRTAAQNPAKFPTDPVSVVREQISQ</sequence>
<keyword evidence="1" id="KW-0812">Transmembrane</keyword>
<gene>
    <name evidence="3" type="ORF">CBA19CS42_12760</name>
</gene>
<dbReference type="Proteomes" id="UP001055111">
    <property type="component" value="Unassembled WGS sequence"/>
</dbReference>